<feature type="compositionally biased region" description="Polar residues" evidence="6">
    <location>
        <begin position="25"/>
        <end position="41"/>
    </location>
</feature>
<dbReference type="InterPro" id="IPR020396">
    <property type="entry name" value="NADH_UbQ_OxRdtase_CS"/>
</dbReference>
<gene>
    <name evidence="3" type="primary">nuoC</name>
    <name evidence="8" type="ORF">RQP50_26875</name>
</gene>
<keyword evidence="3 4" id="KW-1278">Translocase</keyword>
<dbReference type="PANTHER" id="PTHR10884">
    <property type="entry name" value="NADH DEHYDROGENASE UBIQUINONE IRON-SULFUR PROTEIN 3"/>
    <property type="match status" value="1"/>
</dbReference>
<dbReference type="NCBIfam" id="TIGR01961">
    <property type="entry name" value="NuoC_fam"/>
    <property type="match status" value="1"/>
</dbReference>
<evidence type="ECO:0000256" key="2">
    <source>
        <dbReference type="ARBA" id="ARBA00022448"/>
    </source>
</evidence>
<evidence type="ECO:0000313" key="9">
    <source>
        <dbReference type="Proteomes" id="UP001250538"/>
    </source>
</evidence>
<dbReference type="SUPFAM" id="SSF143243">
    <property type="entry name" value="Nqo5-like"/>
    <property type="match status" value="1"/>
</dbReference>
<evidence type="ECO:0000256" key="5">
    <source>
        <dbReference type="RuleBase" id="RU003582"/>
    </source>
</evidence>
<dbReference type="Pfam" id="PF00329">
    <property type="entry name" value="Complex1_30kDa"/>
    <property type="match status" value="1"/>
</dbReference>
<dbReference type="GO" id="GO:0048038">
    <property type="term" value="F:quinone binding"/>
    <property type="evidence" value="ECO:0007669"/>
    <property type="project" value="UniProtKB-KW"/>
</dbReference>
<dbReference type="EC" id="7.1.1.-" evidence="3"/>
<feature type="compositionally biased region" description="Basic and acidic residues" evidence="6">
    <location>
        <begin position="53"/>
        <end position="69"/>
    </location>
</feature>
<dbReference type="RefSeq" id="WP_315747259.1">
    <property type="nucleotide sequence ID" value="NZ_JAVYAA010000009.1"/>
</dbReference>
<keyword evidence="3" id="KW-0472">Membrane</keyword>
<evidence type="ECO:0000313" key="8">
    <source>
        <dbReference type="EMBL" id="MDT8979865.1"/>
    </source>
</evidence>
<comment type="catalytic activity">
    <reaction evidence="3 5">
        <text>a quinone + NADH + 5 H(+)(in) = a quinol + NAD(+) + 4 H(+)(out)</text>
        <dbReference type="Rhea" id="RHEA:57888"/>
        <dbReference type="ChEBI" id="CHEBI:15378"/>
        <dbReference type="ChEBI" id="CHEBI:24646"/>
        <dbReference type="ChEBI" id="CHEBI:57540"/>
        <dbReference type="ChEBI" id="CHEBI:57945"/>
        <dbReference type="ChEBI" id="CHEBI:132124"/>
    </reaction>
</comment>
<dbReference type="GO" id="GO:0008137">
    <property type="term" value="F:NADH dehydrogenase (ubiquinone) activity"/>
    <property type="evidence" value="ECO:0007669"/>
    <property type="project" value="InterPro"/>
</dbReference>
<dbReference type="PROSITE" id="PS00542">
    <property type="entry name" value="COMPLEX1_30K"/>
    <property type="match status" value="1"/>
</dbReference>
<evidence type="ECO:0000256" key="6">
    <source>
        <dbReference type="SAM" id="MobiDB-lite"/>
    </source>
</evidence>
<dbReference type="Gene3D" id="3.30.460.80">
    <property type="entry name" value="NADH:ubiquinone oxidoreductase, 30kDa subunit"/>
    <property type="match status" value="1"/>
</dbReference>
<keyword evidence="9" id="KW-1185">Reference proteome</keyword>
<dbReference type="Proteomes" id="UP001250538">
    <property type="component" value="Unassembled WGS sequence"/>
</dbReference>
<comment type="subcellular location">
    <subcellularLocation>
        <location evidence="3">Cell membrane</location>
        <topology evidence="3">Peripheral membrane protein</topology>
        <orientation evidence="3">Cytoplasmic side</orientation>
    </subcellularLocation>
</comment>
<dbReference type="InterPro" id="IPR001268">
    <property type="entry name" value="NADH_UbQ_OxRdtase_30kDa_su"/>
</dbReference>
<proteinExistence type="inferred from homology"/>
<dbReference type="GO" id="GO:0005886">
    <property type="term" value="C:plasma membrane"/>
    <property type="evidence" value="ECO:0007669"/>
    <property type="project" value="UniProtKB-SubCell"/>
</dbReference>
<feature type="compositionally biased region" description="Basic and acidic residues" evidence="6">
    <location>
        <begin position="1"/>
        <end position="24"/>
    </location>
</feature>
<dbReference type="HAMAP" id="MF_01357">
    <property type="entry name" value="NDH1_NuoC"/>
    <property type="match status" value="1"/>
</dbReference>
<keyword evidence="8" id="KW-0560">Oxidoreductase</keyword>
<comment type="function">
    <text evidence="3">NDH-1 shuttles electrons from NADH, via FMN and iron-sulfur (Fe-S) centers, to quinones in the respiratory chain. The immediate electron acceptor for the enzyme in this species is believed to be a menaquinone. Couples the redox reaction to proton translocation (for every two electrons transferred, four hydrogen ions are translocated across the cytoplasmic membrane), and thus conserves the redox energy in a proton gradient.</text>
</comment>
<keyword evidence="3" id="KW-1003">Cell membrane</keyword>
<feature type="region of interest" description="Disordered" evidence="6">
    <location>
        <begin position="1"/>
        <end position="225"/>
    </location>
</feature>
<name>A0AAJ2K3H2_9BACL</name>
<organism evidence="8 9">
    <name type="scientific">Paenibacillus suaedae</name>
    <dbReference type="NCBI Taxonomy" id="3077233"/>
    <lineage>
        <taxon>Bacteria</taxon>
        <taxon>Bacillati</taxon>
        <taxon>Bacillota</taxon>
        <taxon>Bacilli</taxon>
        <taxon>Bacillales</taxon>
        <taxon>Paenibacillaceae</taxon>
        <taxon>Paenibacillus</taxon>
    </lineage>
</organism>
<reference evidence="9" key="1">
    <citation type="submission" date="2023-09" db="EMBL/GenBank/DDBJ databases">
        <title>Paenibacillus sp. chi10 Genome sequencing and assembly.</title>
        <authorList>
            <person name="Kim I."/>
        </authorList>
    </citation>
    <scope>NUCLEOTIDE SEQUENCE [LARGE SCALE GENOMIC DNA]</scope>
    <source>
        <strain evidence="9">chi10</strain>
    </source>
</reference>
<evidence type="ECO:0000256" key="3">
    <source>
        <dbReference type="HAMAP-Rule" id="MF_01357"/>
    </source>
</evidence>
<dbReference type="InterPro" id="IPR037232">
    <property type="entry name" value="NADH_quin_OxRdtase_su_C/D-like"/>
</dbReference>
<dbReference type="PANTHER" id="PTHR10884:SF14">
    <property type="entry name" value="NADH DEHYDROGENASE [UBIQUINONE] IRON-SULFUR PROTEIN 3, MITOCHONDRIAL"/>
    <property type="match status" value="1"/>
</dbReference>
<keyword evidence="3 4" id="KW-0520">NAD</keyword>
<feature type="compositionally biased region" description="Basic and acidic residues" evidence="6">
    <location>
        <begin position="186"/>
        <end position="221"/>
    </location>
</feature>
<feature type="compositionally biased region" description="Basic and acidic residues" evidence="6">
    <location>
        <begin position="134"/>
        <end position="150"/>
    </location>
</feature>
<accession>A0AAJ2K3H2</accession>
<comment type="similarity">
    <text evidence="1 3 4">Belongs to the complex I 30 kDa subunit family.</text>
</comment>
<evidence type="ECO:0000256" key="1">
    <source>
        <dbReference type="ARBA" id="ARBA00007569"/>
    </source>
</evidence>
<keyword evidence="2 3" id="KW-0813">Transport</keyword>
<evidence type="ECO:0000259" key="7">
    <source>
        <dbReference type="Pfam" id="PF00329"/>
    </source>
</evidence>
<dbReference type="AlphaFoldDB" id="A0AAJ2K3H2"/>
<feature type="domain" description="NADH:ubiquinone oxidoreductase 30kDa subunit" evidence="7">
    <location>
        <begin position="258"/>
        <end position="373"/>
    </location>
</feature>
<evidence type="ECO:0000256" key="4">
    <source>
        <dbReference type="RuleBase" id="RU003456"/>
    </source>
</evidence>
<keyword evidence="3 5" id="KW-0874">Quinone</keyword>
<dbReference type="GO" id="GO:0050136">
    <property type="term" value="F:NADH dehydrogenase (quinone) (non-electrogenic) activity"/>
    <property type="evidence" value="ECO:0007669"/>
    <property type="project" value="UniProtKB-UniRule"/>
</dbReference>
<comment type="caution">
    <text evidence="8">The sequence shown here is derived from an EMBL/GenBank/DDBJ whole genome shotgun (WGS) entry which is preliminary data.</text>
</comment>
<dbReference type="InterPro" id="IPR010218">
    <property type="entry name" value="NADH_DH_suC"/>
</dbReference>
<dbReference type="EMBL" id="JAVYAA010000009">
    <property type="protein sequence ID" value="MDT8979865.1"/>
    <property type="molecule type" value="Genomic_DNA"/>
</dbReference>
<protein>
    <recommendedName>
        <fullName evidence="3">NADH-quinone oxidoreductase subunit C</fullName>
        <ecNumber evidence="3">7.1.1.-</ecNumber>
    </recommendedName>
    <alternativeName>
        <fullName evidence="3">NADH dehydrogenase I subunit C</fullName>
    </alternativeName>
    <alternativeName>
        <fullName evidence="3">NDH-1 subunit C</fullName>
    </alternativeName>
</protein>
<comment type="subunit">
    <text evidence="3">NDH-1 is composed of 14 different subunits. Subunits NuoB, C, D, E, F, and G constitute the peripheral sector of the complex.</text>
</comment>
<sequence>MSEEQEKDKTAEEQSSEQRSKQESNTESNSIPESKSESNLGSKPDLDEATASEGHKTAAGEQSEVKADEPQVPVQAASDVETVPEVPAQKLETVEGTVEEQKEAAALQDDPVAPASAESQEHADATKEVSVTAETEKPKRAPLTEEEKAARIQAAAEARAARAKAAEGDSETSTTADAVARPPRARAKEDGAGDAAEKPERPARAPRAKADEEPPKPKEPSPKQPVLDQLIALLKAAVAEDAVEEAAINEVNDHLPTVTVKNEHWQVAAQLLREHKDWSCDYLRNLSGIDQETHLEVIYHLINLSTKAEVAVRVKTDREVPSIASVTPIWPTANWNEREVYDLLGISFPGHPDLRRIMMPDDWVGHPLRKDYVPLDSEV</sequence>